<gene>
    <name evidence="1" type="ORF">NCTC10797_01381</name>
</gene>
<dbReference type="OrthoDB" id="323926at2"/>
<name>A0A2L2JV77_9NOCA</name>
<organism evidence="1 2">
    <name type="scientific">Nocardia cyriacigeorgica</name>
    <dbReference type="NCBI Taxonomy" id="135487"/>
    <lineage>
        <taxon>Bacteria</taxon>
        <taxon>Bacillati</taxon>
        <taxon>Actinomycetota</taxon>
        <taxon>Actinomycetes</taxon>
        <taxon>Mycobacteriales</taxon>
        <taxon>Nocardiaceae</taxon>
        <taxon>Nocardia</taxon>
    </lineage>
</organism>
<evidence type="ECO:0000313" key="1">
    <source>
        <dbReference type="EMBL" id="VFA97617.1"/>
    </source>
</evidence>
<reference evidence="1 2" key="1">
    <citation type="submission" date="2019-02" db="EMBL/GenBank/DDBJ databases">
        <authorList>
            <consortium name="Pathogen Informatics"/>
        </authorList>
    </citation>
    <scope>NUCLEOTIDE SEQUENCE [LARGE SCALE GENOMIC DNA]</scope>
    <source>
        <strain evidence="1 2">3012STDY6756504</strain>
    </source>
</reference>
<dbReference type="Gene3D" id="3.40.50.1000">
    <property type="entry name" value="HAD superfamily/HAD-like"/>
    <property type="match status" value="1"/>
</dbReference>
<dbReference type="InterPro" id="IPR010033">
    <property type="entry name" value="HAD_SF_ppase_IIIC"/>
</dbReference>
<dbReference type="InterPro" id="IPR036412">
    <property type="entry name" value="HAD-like_sf"/>
</dbReference>
<proteinExistence type="predicted"/>
<dbReference type="SUPFAM" id="SSF56784">
    <property type="entry name" value="HAD-like"/>
    <property type="match status" value="1"/>
</dbReference>
<dbReference type="NCBIfam" id="TIGR01681">
    <property type="entry name" value="HAD-SF-IIIC"/>
    <property type="match status" value="1"/>
</dbReference>
<dbReference type="GeneID" id="57071224"/>
<evidence type="ECO:0000313" key="2">
    <source>
        <dbReference type="Proteomes" id="UP000290439"/>
    </source>
</evidence>
<dbReference type="EMBL" id="LR215973">
    <property type="protein sequence ID" value="VFA97617.1"/>
    <property type="molecule type" value="Genomic_DNA"/>
</dbReference>
<dbReference type="InterPro" id="IPR023214">
    <property type="entry name" value="HAD_sf"/>
</dbReference>
<protein>
    <submittedName>
        <fullName evidence="1">FkbH domain</fullName>
    </submittedName>
</protein>
<dbReference type="RefSeq" id="WP_036536743.1">
    <property type="nucleotide sequence ID" value="NZ_CP026746.1"/>
</dbReference>
<dbReference type="AlphaFoldDB" id="A0A2L2JV77"/>
<sequence>MQPALRCLVWELDNTLWDGVVYDGTAGALDRSALRTLRVLSERGMWHAVASRGDRTRTTQMLRRHGLHEMFSVVEIGWGRKSSAIVRISHTLGLRLDSIGFVDPEPVERAEVARALPLVRCYAARNAGMLLNHPDFRPVVRPDRDPTPPLGFARVPAR</sequence>
<dbReference type="Proteomes" id="UP000290439">
    <property type="component" value="Chromosome"/>
</dbReference>
<accession>A0A2L2JV77</accession>